<evidence type="ECO:0000259" key="1">
    <source>
        <dbReference type="SMART" id="SM00897"/>
    </source>
</evidence>
<dbReference type="SMART" id="SM00897">
    <property type="entry name" value="FIST"/>
    <property type="match status" value="1"/>
</dbReference>
<dbReference type="Pfam" id="PF08495">
    <property type="entry name" value="FIST"/>
    <property type="match status" value="1"/>
</dbReference>
<reference evidence="3 4" key="1">
    <citation type="submission" date="2024-09" db="EMBL/GenBank/DDBJ databases">
        <authorList>
            <person name="Sun Q."/>
            <person name="Mori K."/>
        </authorList>
    </citation>
    <scope>NUCLEOTIDE SEQUENCE [LARGE SCALE GENOMIC DNA]</scope>
    <source>
        <strain evidence="3 4">TBRC 4938</strain>
    </source>
</reference>
<organism evidence="3 4">
    <name type="scientific">Rhizobium puerariae</name>
    <dbReference type="NCBI Taxonomy" id="1585791"/>
    <lineage>
        <taxon>Bacteria</taxon>
        <taxon>Pseudomonadati</taxon>
        <taxon>Pseudomonadota</taxon>
        <taxon>Alphaproteobacteria</taxon>
        <taxon>Hyphomicrobiales</taxon>
        <taxon>Rhizobiaceae</taxon>
        <taxon>Rhizobium/Agrobacterium group</taxon>
        <taxon>Rhizobium</taxon>
    </lineage>
</organism>
<keyword evidence="4" id="KW-1185">Reference proteome</keyword>
<feature type="domain" description="FIST" evidence="1">
    <location>
        <begin position="52"/>
        <end position="249"/>
    </location>
</feature>
<feature type="domain" description="FIST C-domain" evidence="2">
    <location>
        <begin position="250"/>
        <end position="380"/>
    </location>
</feature>
<accession>A0ABV6ABH5</accession>
<protein>
    <submittedName>
        <fullName evidence="3">FIST N-terminal domain-containing protein</fullName>
    </submittedName>
</protein>
<evidence type="ECO:0000313" key="3">
    <source>
        <dbReference type="EMBL" id="MFB9947439.1"/>
    </source>
</evidence>
<dbReference type="InterPro" id="IPR013702">
    <property type="entry name" value="FIST_domain_N"/>
</dbReference>
<dbReference type="SMART" id="SM01204">
    <property type="entry name" value="FIST_C"/>
    <property type="match status" value="1"/>
</dbReference>
<evidence type="ECO:0000259" key="2">
    <source>
        <dbReference type="SMART" id="SM01204"/>
    </source>
</evidence>
<name>A0ABV6ABH5_9HYPH</name>
<dbReference type="Pfam" id="PF10442">
    <property type="entry name" value="FIST_C"/>
    <property type="match status" value="1"/>
</dbReference>
<dbReference type="RefSeq" id="WP_377254875.1">
    <property type="nucleotide sequence ID" value="NZ_JBHMAA010000003.1"/>
</dbReference>
<sequence length="401" mass="43856">MTSLSREDGRRVAAQREALDRKPARAVRIAVSHAGDTREAILDIRRQLSNARPSFILLFVPCRLATKALPAVLADAMPDTVVFGCTTAGQITPRGYDNDGLVALAFERSHFRVASALFSPISPLSIADVVSQAERLSAQFGSTPGRRRLALIFADGLSKQEDILVAALEAGLSDIPVFGGSAGDGLRFQQTQVLRDGEFQSNAALLLLLETDLDFRGLGFDHFQPTESRMVVTRAVPEERLVLEINGSPAAEEYARLVGVPVDELSPTIFAENPVLVRNRDLYHVRAIQQIHGEHGLTFLSAIDDGLLLTLGRGKEIIRTLDSGLTVTDDDGAEPDFILGFDCYLRKLEIERKGLADEASERFRQHRVVGFSTYGEQHLGVHVNQTFVGVAFFRPERGAAL</sequence>
<comment type="caution">
    <text evidence="3">The sequence shown here is derived from an EMBL/GenBank/DDBJ whole genome shotgun (WGS) entry which is preliminary data.</text>
</comment>
<proteinExistence type="predicted"/>
<dbReference type="Proteomes" id="UP001589692">
    <property type="component" value="Unassembled WGS sequence"/>
</dbReference>
<dbReference type="PANTHER" id="PTHR40252">
    <property type="entry name" value="BLR0328 PROTEIN"/>
    <property type="match status" value="1"/>
</dbReference>
<dbReference type="EMBL" id="JBHMAA010000003">
    <property type="protein sequence ID" value="MFB9947439.1"/>
    <property type="molecule type" value="Genomic_DNA"/>
</dbReference>
<dbReference type="PANTHER" id="PTHR40252:SF2">
    <property type="entry name" value="BLR0328 PROTEIN"/>
    <property type="match status" value="1"/>
</dbReference>
<gene>
    <name evidence="3" type="ORF">ACFFP0_01195</name>
</gene>
<dbReference type="InterPro" id="IPR019494">
    <property type="entry name" value="FIST_C"/>
</dbReference>
<evidence type="ECO:0000313" key="4">
    <source>
        <dbReference type="Proteomes" id="UP001589692"/>
    </source>
</evidence>